<dbReference type="Gene3D" id="1.10.260.40">
    <property type="entry name" value="lambda repressor-like DNA-binding domains"/>
    <property type="match status" value="1"/>
</dbReference>
<evidence type="ECO:0000313" key="3">
    <source>
        <dbReference type="EMBL" id="MBB6523146.1"/>
    </source>
</evidence>
<feature type="region of interest" description="Disordered" evidence="1">
    <location>
        <begin position="136"/>
        <end position="203"/>
    </location>
</feature>
<organism evidence="3 4">
    <name type="scientific">Pseudoteredinibacter isoporae</name>
    <dbReference type="NCBI Taxonomy" id="570281"/>
    <lineage>
        <taxon>Bacteria</taxon>
        <taxon>Pseudomonadati</taxon>
        <taxon>Pseudomonadota</taxon>
        <taxon>Gammaproteobacteria</taxon>
        <taxon>Cellvibrionales</taxon>
        <taxon>Cellvibrionaceae</taxon>
        <taxon>Pseudoteredinibacter</taxon>
    </lineage>
</organism>
<protein>
    <submittedName>
        <fullName evidence="3">Cytoskeleton protein RodZ</fullName>
    </submittedName>
</protein>
<feature type="compositionally biased region" description="Polar residues" evidence="1">
    <location>
        <begin position="159"/>
        <end position="170"/>
    </location>
</feature>
<dbReference type="RefSeq" id="WP_166843745.1">
    <property type="nucleotide sequence ID" value="NZ_JAAONY010000003.1"/>
</dbReference>
<accession>A0A7X0JXL4</accession>
<evidence type="ECO:0000259" key="2">
    <source>
        <dbReference type="Pfam" id="PF13464"/>
    </source>
</evidence>
<gene>
    <name evidence="3" type="ORF">HNR48_003448</name>
</gene>
<evidence type="ECO:0000256" key="1">
    <source>
        <dbReference type="SAM" id="MobiDB-lite"/>
    </source>
</evidence>
<dbReference type="GO" id="GO:0003677">
    <property type="term" value="F:DNA binding"/>
    <property type="evidence" value="ECO:0007669"/>
    <property type="project" value="InterPro"/>
</dbReference>
<dbReference type="InterPro" id="IPR025194">
    <property type="entry name" value="RodZ-like_C"/>
</dbReference>
<name>A0A7X0JXL4_9GAMM</name>
<dbReference type="InterPro" id="IPR050400">
    <property type="entry name" value="Bact_Cytoskel_RodZ"/>
</dbReference>
<feature type="domain" description="Cytoskeleton protein RodZ-like C-terminal" evidence="2">
    <location>
        <begin position="264"/>
        <end position="330"/>
    </location>
</feature>
<dbReference type="InParanoid" id="A0A7X0JXL4"/>
<feature type="compositionally biased region" description="Low complexity" evidence="1">
    <location>
        <begin position="149"/>
        <end position="158"/>
    </location>
</feature>
<comment type="caution">
    <text evidence="3">The sequence shown here is derived from an EMBL/GenBank/DDBJ whole genome shotgun (WGS) entry which is preliminary data.</text>
</comment>
<dbReference type="AlphaFoldDB" id="A0A7X0JXL4"/>
<keyword evidence="4" id="KW-1185">Reference proteome</keyword>
<reference evidence="3 4" key="1">
    <citation type="submission" date="2020-08" db="EMBL/GenBank/DDBJ databases">
        <title>Genomic Encyclopedia of Type Strains, Phase IV (KMG-IV): sequencing the most valuable type-strain genomes for metagenomic binning, comparative biology and taxonomic classification.</title>
        <authorList>
            <person name="Goeker M."/>
        </authorList>
    </citation>
    <scope>NUCLEOTIDE SEQUENCE [LARGE SCALE GENOMIC DNA]</scope>
    <source>
        <strain evidence="3 4">DSM 22368</strain>
    </source>
</reference>
<proteinExistence type="predicted"/>
<dbReference type="Pfam" id="PF13464">
    <property type="entry name" value="RodZ_C"/>
    <property type="match status" value="1"/>
</dbReference>
<dbReference type="EMBL" id="JACHHT010000003">
    <property type="protein sequence ID" value="MBB6523146.1"/>
    <property type="molecule type" value="Genomic_DNA"/>
</dbReference>
<dbReference type="FunCoup" id="A0A7X0JXL4">
    <property type="interactions" value="54"/>
</dbReference>
<evidence type="ECO:0000313" key="4">
    <source>
        <dbReference type="Proteomes" id="UP000528457"/>
    </source>
</evidence>
<sequence length="337" mass="36203">MSELETQNNNETPGPGAIVSYAREQLGISSADLAAELKITKHKLHLIEQNAFEQVGTPTFVRGYLRNAARILQLDIDMLLAEYEAYASDSLETDTEEEPSASLSSNGGSFKAIWALPILLLFVAVWWFAQGSSESDKSPAIASVEPKSADQQSAASKSETGSLETNNLKESVTAPVDAGDQPAEQDEAAESVDTLDRQPEEPQMETAAIHTADTTSPIEAAEETAAAVVSSDERNAETVATSSNAAALAHDDIVEPAEGEKVLVFRFNDSCWLQVRDATGKRLYSNTKEAGQQLRLQGPAPFRVNLGNVRAVELEVDGEAYPLEARAGRKTLAITIP</sequence>
<dbReference type="PANTHER" id="PTHR34475">
    <property type="match status" value="1"/>
</dbReference>
<dbReference type="Proteomes" id="UP000528457">
    <property type="component" value="Unassembled WGS sequence"/>
</dbReference>
<dbReference type="Pfam" id="PF13413">
    <property type="entry name" value="HTH_25"/>
    <property type="match status" value="1"/>
</dbReference>
<dbReference type="InterPro" id="IPR010982">
    <property type="entry name" value="Lambda_DNA-bd_dom_sf"/>
</dbReference>
<dbReference type="PANTHER" id="PTHR34475:SF1">
    <property type="entry name" value="CYTOSKELETON PROTEIN RODZ"/>
    <property type="match status" value="1"/>
</dbReference>